<organism evidence="2 3">
    <name type="scientific">Oleomonas cavernae</name>
    <dbReference type="NCBI Taxonomy" id="2320859"/>
    <lineage>
        <taxon>Bacteria</taxon>
        <taxon>Pseudomonadati</taxon>
        <taxon>Pseudomonadota</taxon>
        <taxon>Alphaproteobacteria</taxon>
        <taxon>Acetobacterales</taxon>
        <taxon>Acetobacteraceae</taxon>
        <taxon>Oleomonas</taxon>
    </lineage>
</organism>
<gene>
    <name evidence="2" type="ORF">D3874_23740</name>
</gene>
<sequence>MRPCCLSPSRPAPSPLAWALVAGLTAVAGSATAEQVPTAPGQTMEVAPIDGYCVLDESRPAEAEFLKTIRATVGSAMRVALAFGDCTELVELRAGERQILDNFGQILLLANAEGVVQQSDDSKATYLDSIAKQLTFPPAGSRISPPTARRR</sequence>
<accession>A0A418WHW8</accession>
<feature type="signal peptide" evidence="1">
    <location>
        <begin position="1"/>
        <end position="33"/>
    </location>
</feature>
<proteinExistence type="predicted"/>
<feature type="chain" id="PRO_5019479816" evidence="1">
    <location>
        <begin position="34"/>
        <end position="151"/>
    </location>
</feature>
<reference evidence="2 3" key="1">
    <citation type="submission" date="2018-09" db="EMBL/GenBank/DDBJ databases">
        <authorList>
            <person name="Zhu H."/>
        </authorList>
    </citation>
    <scope>NUCLEOTIDE SEQUENCE [LARGE SCALE GENOMIC DNA]</scope>
    <source>
        <strain evidence="2 3">K1W22B-8</strain>
    </source>
</reference>
<comment type="caution">
    <text evidence="2">The sequence shown here is derived from an EMBL/GenBank/DDBJ whole genome shotgun (WGS) entry which is preliminary data.</text>
</comment>
<dbReference type="EMBL" id="QYUK01000011">
    <property type="protein sequence ID" value="RJF89613.1"/>
    <property type="molecule type" value="Genomic_DNA"/>
</dbReference>
<dbReference type="AlphaFoldDB" id="A0A418WHW8"/>
<name>A0A418WHW8_9PROT</name>
<keyword evidence="1" id="KW-0732">Signal</keyword>
<evidence type="ECO:0000313" key="2">
    <source>
        <dbReference type="EMBL" id="RJF89613.1"/>
    </source>
</evidence>
<protein>
    <submittedName>
        <fullName evidence="2">Uncharacterized protein</fullName>
    </submittedName>
</protein>
<keyword evidence="3" id="KW-1185">Reference proteome</keyword>
<evidence type="ECO:0000256" key="1">
    <source>
        <dbReference type="SAM" id="SignalP"/>
    </source>
</evidence>
<evidence type="ECO:0000313" key="3">
    <source>
        <dbReference type="Proteomes" id="UP000284605"/>
    </source>
</evidence>
<dbReference type="Proteomes" id="UP000284605">
    <property type="component" value="Unassembled WGS sequence"/>
</dbReference>